<evidence type="ECO:0000256" key="1">
    <source>
        <dbReference type="SAM" id="MobiDB-lite"/>
    </source>
</evidence>
<feature type="non-terminal residue" evidence="3">
    <location>
        <position position="1"/>
    </location>
</feature>
<comment type="caution">
    <text evidence="3">The sequence shown here is derived from an EMBL/GenBank/DDBJ whole genome shotgun (WGS) entry which is preliminary data.</text>
</comment>
<feature type="region of interest" description="Disordered" evidence="1">
    <location>
        <begin position="1"/>
        <end position="31"/>
    </location>
</feature>
<evidence type="ECO:0000313" key="3">
    <source>
        <dbReference type="EMBL" id="KAK2090060.1"/>
    </source>
</evidence>
<accession>A0ABQ9TZV1</accession>
<protein>
    <submittedName>
        <fullName evidence="3">Trafficking kinesin-binding protein 1</fullName>
    </submittedName>
</protein>
<proteinExistence type="predicted"/>
<reference evidence="3 4" key="1">
    <citation type="submission" date="2023-05" db="EMBL/GenBank/DDBJ databases">
        <title>B98-5 Cell Line De Novo Hybrid Assembly: An Optical Mapping Approach.</title>
        <authorList>
            <person name="Kananen K."/>
            <person name="Auerbach J.A."/>
            <person name="Kautto E."/>
            <person name="Blachly J.S."/>
        </authorList>
    </citation>
    <scope>NUCLEOTIDE SEQUENCE [LARGE SCALE GENOMIC DNA]</scope>
    <source>
        <strain evidence="3">B95-8</strain>
        <tissue evidence="3">Cell line</tissue>
    </source>
</reference>
<name>A0ABQ9TZV1_SAGOE</name>
<feature type="domain" description="Trafficking kinesin-binding protein C-terminal" evidence="2">
    <location>
        <begin position="8"/>
        <end position="68"/>
    </location>
</feature>
<dbReference type="EMBL" id="JASSZA010000017">
    <property type="protein sequence ID" value="KAK2090060.1"/>
    <property type="molecule type" value="Genomic_DNA"/>
</dbReference>
<keyword evidence="4" id="KW-1185">Reference proteome</keyword>
<dbReference type="InterPro" id="IPR022154">
    <property type="entry name" value="TRAK1/2_C"/>
</dbReference>
<gene>
    <name evidence="3" type="primary">TRAK1_2</name>
    <name evidence="3" type="ORF">P7K49_031316</name>
</gene>
<sequence>RSINQVVRQRSLTPSPMNIPGSNQSSATHSLLSSCVSTPRSSFYGSDVGNVVLDNKTNSIILETEAADLA</sequence>
<evidence type="ECO:0000313" key="4">
    <source>
        <dbReference type="Proteomes" id="UP001266305"/>
    </source>
</evidence>
<dbReference type="Proteomes" id="UP001266305">
    <property type="component" value="Unassembled WGS sequence"/>
</dbReference>
<organism evidence="3 4">
    <name type="scientific">Saguinus oedipus</name>
    <name type="common">Cotton-top tamarin</name>
    <name type="synonym">Oedipomidas oedipus</name>
    <dbReference type="NCBI Taxonomy" id="9490"/>
    <lineage>
        <taxon>Eukaryota</taxon>
        <taxon>Metazoa</taxon>
        <taxon>Chordata</taxon>
        <taxon>Craniata</taxon>
        <taxon>Vertebrata</taxon>
        <taxon>Euteleostomi</taxon>
        <taxon>Mammalia</taxon>
        <taxon>Eutheria</taxon>
        <taxon>Euarchontoglires</taxon>
        <taxon>Primates</taxon>
        <taxon>Haplorrhini</taxon>
        <taxon>Platyrrhini</taxon>
        <taxon>Cebidae</taxon>
        <taxon>Callitrichinae</taxon>
        <taxon>Saguinus</taxon>
    </lineage>
</organism>
<evidence type="ECO:0000259" key="2">
    <source>
        <dbReference type="Pfam" id="PF12448"/>
    </source>
</evidence>
<dbReference type="Pfam" id="PF12448">
    <property type="entry name" value="Milton"/>
    <property type="match status" value="1"/>
</dbReference>